<dbReference type="Pfam" id="PF00128">
    <property type="entry name" value="Alpha-amylase"/>
    <property type="match status" value="1"/>
</dbReference>
<dbReference type="InterPro" id="IPR013783">
    <property type="entry name" value="Ig-like_fold"/>
</dbReference>
<organism evidence="8 9">
    <name type="scientific">Legionella busanensis</name>
    <dbReference type="NCBI Taxonomy" id="190655"/>
    <lineage>
        <taxon>Bacteria</taxon>
        <taxon>Pseudomonadati</taxon>
        <taxon>Pseudomonadota</taxon>
        <taxon>Gammaproteobacteria</taxon>
        <taxon>Legionellales</taxon>
        <taxon>Legionellaceae</taxon>
        <taxon>Legionella</taxon>
    </lineage>
</organism>
<dbReference type="SUPFAM" id="SSF51445">
    <property type="entry name" value="(Trans)glycosidases"/>
    <property type="match status" value="1"/>
</dbReference>
<evidence type="ECO:0000256" key="4">
    <source>
        <dbReference type="ARBA" id="ARBA00023277"/>
    </source>
</evidence>
<dbReference type="AlphaFoldDB" id="A0A378JJM0"/>
<keyword evidence="9" id="KW-1185">Reference proteome</keyword>
<evidence type="ECO:0000256" key="6">
    <source>
        <dbReference type="HAMAP-Rule" id="MF_02124"/>
    </source>
</evidence>
<dbReference type="SMART" id="SM00642">
    <property type="entry name" value="Aamy"/>
    <property type="match status" value="1"/>
</dbReference>
<dbReference type="PANTHER" id="PTHR47786">
    <property type="entry name" value="ALPHA-1,4-GLUCAN:MALTOSE-1-PHOSPHATE MALTOSYLTRANSFERASE"/>
    <property type="match status" value="1"/>
</dbReference>
<dbReference type="Pfam" id="PF11896">
    <property type="entry name" value="GlgE_dom_N_S"/>
    <property type="match status" value="1"/>
</dbReference>
<feature type="domain" description="Glycosyl hydrolase family 13 catalytic" evidence="7">
    <location>
        <begin position="223"/>
        <end position="572"/>
    </location>
</feature>
<feature type="binding site" evidence="6">
    <location>
        <position position="335"/>
    </location>
    <ligand>
        <name>alpha-maltose 1-phosphate</name>
        <dbReference type="ChEBI" id="CHEBI:63576"/>
    </ligand>
</feature>
<dbReference type="Pfam" id="PF21702">
    <property type="entry name" value="GLGE_C"/>
    <property type="match status" value="1"/>
</dbReference>
<keyword evidence="3 6" id="KW-0808">Transferase</keyword>
<comment type="subunit">
    <text evidence="1 6">Homodimer.</text>
</comment>
<dbReference type="EC" id="2.4.99.16" evidence="6"/>
<keyword evidence="2 6" id="KW-0328">Glycosyltransferase</keyword>
<evidence type="ECO:0000313" key="8">
    <source>
        <dbReference type="EMBL" id="STX50370.1"/>
    </source>
</evidence>
<comment type="catalytic activity">
    <reaction evidence="5 6">
        <text>alpha-maltose 1-phosphate + [(1-&gt;4)-alpha-D-glucosyl](n) = [(1-&gt;4)-alpha-D-glucosyl](n+2) + phosphate</text>
        <dbReference type="Rhea" id="RHEA:42692"/>
        <dbReference type="Rhea" id="RHEA-COMP:9584"/>
        <dbReference type="Rhea" id="RHEA-COMP:10183"/>
        <dbReference type="ChEBI" id="CHEBI:15444"/>
        <dbReference type="ChEBI" id="CHEBI:43474"/>
        <dbReference type="ChEBI" id="CHEBI:63576"/>
        <dbReference type="EC" id="2.4.99.16"/>
    </reaction>
</comment>
<feature type="active site" description="Proton donor" evidence="6">
    <location>
        <position position="435"/>
    </location>
</feature>
<dbReference type="PANTHER" id="PTHR47786:SF2">
    <property type="entry name" value="GLYCOSYL HYDROLASE FAMILY 13 CATALYTIC DOMAIN-CONTAINING PROTEIN"/>
    <property type="match status" value="1"/>
</dbReference>
<dbReference type="InterPro" id="IPR006047">
    <property type="entry name" value="GH13_cat_dom"/>
</dbReference>
<dbReference type="InterPro" id="IPR013780">
    <property type="entry name" value="Glyco_hydro_b"/>
</dbReference>
<dbReference type="Gene3D" id="2.60.40.10">
    <property type="entry name" value="Immunoglobulins"/>
    <property type="match status" value="1"/>
</dbReference>
<dbReference type="EMBL" id="UGOD01000001">
    <property type="protein sequence ID" value="STX50370.1"/>
    <property type="molecule type" value="Genomic_DNA"/>
</dbReference>
<evidence type="ECO:0000256" key="2">
    <source>
        <dbReference type="ARBA" id="ARBA00022676"/>
    </source>
</evidence>
<evidence type="ECO:0000256" key="1">
    <source>
        <dbReference type="ARBA" id="ARBA00011738"/>
    </source>
</evidence>
<dbReference type="GO" id="GO:0004553">
    <property type="term" value="F:hydrolase activity, hydrolyzing O-glycosyl compounds"/>
    <property type="evidence" value="ECO:0007669"/>
    <property type="project" value="InterPro"/>
</dbReference>
<dbReference type="InterPro" id="IPR049171">
    <property type="entry name" value="GLGE_C"/>
</dbReference>
<feature type="active site" description="Nucleophile" evidence="6">
    <location>
        <position position="406"/>
    </location>
</feature>
<proteinExistence type="inferred from homology"/>
<evidence type="ECO:0000313" key="9">
    <source>
        <dbReference type="Proteomes" id="UP000254794"/>
    </source>
</evidence>
<evidence type="ECO:0000256" key="5">
    <source>
        <dbReference type="ARBA" id="ARBA00048735"/>
    </source>
</evidence>
<dbReference type="Proteomes" id="UP000254794">
    <property type="component" value="Unassembled WGS sequence"/>
</dbReference>
<dbReference type="Gene3D" id="1.20.58.80">
    <property type="entry name" value="Phosphotransferase system, lactose/cellobiose-type IIA subunit"/>
    <property type="match status" value="1"/>
</dbReference>
<dbReference type="Gene3D" id="2.60.40.1180">
    <property type="entry name" value="Golgi alpha-mannosidase II"/>
    <property type="match status" value="1"/>
</dbReference>
<dbReference type="CDD" id="cd11344">
    <property type="entry name" value="AmyAc_GlgE_like"/>
    <property type="match status" value="1"/>
</dbReference>
<dbReference type="HAMAP" id="MF_02124">
    <property type="entry name" value="GlgE"/>
    <property type="match status" value="1"/>
</dbReference>
<dbReference type="InterPro" id="IPR021828">
    <property type="entry name" value="GlgE_dom_N/S"/>
</dbReference>
<dbReference type="Gene3D" id="3.20.20.80">
    <property type="entry name" value="Glycosidases"/>
    <property type="match status" value="1"/>
</dbReference>
<feature type="binding site" evidence="6">
    <location>
        <position position="370"/>
    </location>
    <ligand>
        <name>alpha-maltose 1-phosphate</name>
        <dbReference type="ChEBI" id="CHEBI:63576"/>
    </ligand>
</feature>
<sequence length="675" mass="79013">MPVILTLCLGMDAMLKTEKNPVMDINQNKQEIVGLKRVWISNVYPEIDSGKFPAKRIINDIVTIEADIFCDGIDEIQAILLYRHEEDKVWQQTYFSPLNNDRFQTSFTVSRLGNYFYKIQAWVDEFNTWKKRFFKKLAFKDDIEVEKLIGTELLKRTDRAAASDIVQSTLEKLTVTKQRAQLEKLLNNKKLIQWVQKELKPNFITTYPHELSITVDREKARFSTWYELFPRSVTDNPNQHGTFKNVINYLPTLKRMGFDVIYLPPIHPIGTTNRKGQNNSIKAVEGDPGSPWGIGSSLGGHKSVHPELGTLDDFRQMIKRAKELDIEIALDFALQCSPDHPYLKEHPNWFKHRPDGTLQYAENPPKKYQDIYPLDFATTEWQAMWEEFKSIILFWIKQGVKIFRVDNPHTKPFIFWQWLIKEIKTLHPDVLMLAEAFTRPKIMYQLAKGGFSQSYTYFTWRNTKEELVEYLTELNSPPIVDFFRPNFWTNTPDILTEFLQKGGRPAFIIRFILAATLSSNYGMYGPAYENCINEPLHEGSEEYLNSEKYSIHQWQEAKDNISDIIAQVNAIRRQHKALQNMTSLHFYSTDNPNLICYSKHTVDNHNIIMVVVNLDYQYKHSGFVDINFEKLGIKEGPFKVQDLLTDDVYTWHNGRCYVELNPEKDQYAHIFQVRK</sequence>
<evidence type="ECO:0000256" key="3">
    <source>
        <dbReference type="ARBA" id="ARBA00022679"/>
    </source>
</evidence>
<feature type="binding site" evidence="6">
    <location>
        <position position="407"/>
    </location>
    <ligand>
        <name>alpha-maltose 1-phosphate</name>
        <dbReference type="ChEBI" id="CHEBI:63576"/>
    </ligand>
</feature>
<accession>A0A378JJM0</accession>
<dbReference type="GO" id="GO:0030979">
    <property type="term" value="P:alpha-glucan biosynthetic process"/>
    <property type="evidence" value="ECO:0007669"/>
    <property type="project" value="UniProtKB-UniRule"/>
</dbReference>
<comment type="similarity">
    <text evidence="6">Belongs to the glycosyl hydrolase 13 family. GlgE subfamily.</text>
</comment>
<gene>
    <name evidence="8" type="primary">glgE2</name>
    <name evidence="6" type="synonym">glgE</name>
    <name evidence="8" type="ORF">NCTC13316_00451</name>
</gene>
<protein>
    <recommendedName>
        <fullName evidence="6">Alpha-1,4-glucan:maltose-1-phosphate maltosyltransferase</fullName>
        <shortName evidence="6">GMPMT</shortName>
        <ecNumber evidence="6">2.4.99.16</ecNumber>
    </recommendedName>
    <alternativeName>
        <fullName evidence="6">(1-&gt;4)-alpha-D-glucan:maltose-1-phosphate alpha-D-maltosyltransferase</fullName>
    </alternativeName>
</protein>
<feature type="site" description="Transition state stabilizer" evidence="6">
    <location>
        <position position="493"/>
    </location>
</feature>
<evidence type="ECO:0000259" key="7">
    <source>
        <dbReference type="SMART" id="SM00642"/>
    </source>
</evidence>
<feature type="binding site" evidence="6">
    <location>
        <begin position="548"/>
        <end position="549"/>
    </location>
    <ligand>
        <name>alpha-maltose 1-phosphate</name>
        <dbReference type="ChEBI" id="CHEBI:63576"/>
    </ligand>
</feature>
<dbReference type="GO" id="GO:0016758">
    <property type="term" value="F:hexosyltransferase activity"/>
    <property type="evidence" value="ECO:0007669"/>
    <property type="project" value="UniProtKB-UniRule"/>
</dbReference>
<feature type="binding site" evidence="6">
    <location>
        <position position="275"/>
    </location>
    <ligand>
        <name>alpha-maltose 1-phosphate</name>
        <dbReference type="ChEBI" id="CHEBI:63576"/>
    </ligand>
</feature>
<comment type="function">
    <text evidence="6">Maltosyltransferase that uses maltose 1-phosphate (M1P) as the sugar donor to elongate linear or branched alpha-(1-&gt;4)-glucans. Is involved in a branched alpha-glucan biosynthetic pathway from trehalose, together with TreS, Mak and GlgB.</text>
</comment>
<reference evidence="8 9" key="1">
    <citation type="submission" date="2018-06" db="EMBL/GenBank/DDBJ databases">
        <authorList>
            <consortium name="Pathogen Informatics"/>
            <person name="Doyle S."/>
        </authorList>
    </citation>
    <scope>NUCLEOTIDE SEQUENCE [LARGE SCALE GENOMIC DNA]</scope>
    <source>
        <strain evidence="8 9">NCTC13316</strain>
    </source>
</reference>
<dbReference type="InterPro" id="IPR017853">
    <property type="entry name" value="GH"/>
</dbReference>
<name>A0A378JJM0_9GAMM</name>
<keyword evidence="4 6" id="KW-0119">Carbohydrate metabolism</keyword>
<dbReference type="InterPro" id="IPR026585">
    <property type="entry name" value="GlgE"/>
</dbReference>